<dbReference type="Pfam" id="PF07727">
    <property type="entry name" value="RVT_2"/>
    <property type="match status" value="1"/>
</dbReference>
<evidence type="ECO:0000256" key="2">
    <source>
        <dbReference type="SAM" id="MobiDB-lite"/>
    </source>
</evidence>
<dbReference type="EMBL" id="BQNB010008841">
    <property type="protein sequence ID" value="GJS55016.1"/>
    <property type="molecule type" value="Genomic_DNA"/>
</dbReference>
<dbReference type="InterPro" id="IPR036875">
    <property type="entry name" value="Znf_CCHC_sf"/>
</dbReference>
<name>A0ABQ4WQ52_9ASTR</name>
<feature type="region of interest" description="Disordered" evidence="2">
    <location>
        <begin position="1"/>
        <end position="32"/>
    </location>
</feature>
<dbReference type="PANTHER" id="PTHR11439:SF495">
    <property type="entry name" value="REVERSE TRANSCRIPTASE, RNA-DEPENDENT DNA POLYMERASE-RELATED"/>
    <property type="match status" value="1"/>
</dbReference>
<dbReference type="InterPro" id="IPR043502">
    <property type="entry name" value="DNA/RNA_pol_sf"/>
</dbReference>
<keyword evidence="1" id="KW-0479">Metal-binding</keyword>
<feature type="region of interest" description="Disordered" evidence="2">
    <location>
        <begin position="365"/>
        <end position="399"/>
    </location>
</feature>
<sequence length="1542" mass="173794">MSNRHQELASPEQTASGKDFSNSKELASPKQTALGKDFSNPLIVDSLLKTIWLSMHHVVTMKHWLFQSKRLLIYSMAGEDEFHDDNPPPPPPVTPTQQAPHTLSTIKLHILKKLQVSTDTNGQIMVLPPKTAEEILARERERKARTTLIMSIPKDHLAKFHKMTDAKEMWEAIKSRFGGNDESKKMQKYILKQQFESFSVSNSEGLHKGYDRFQSLLSQLEIHGAGVSTEDANQKFLRSLPASWSQVSLIMRTKPGVDTLSFDDLYNNLRVFESDVKGSTASSSSTQNVAFVSSESTSSTNNVDEFDLEEMDLKWKVAMISMRLKKFYKNTGRKLQFDAKEPVGFDKTKVECFNCHNTGHFARECRSKGNQESRRRDARNTGYKAKDNRRRHGKQEEPKALVTIDEDGVDWTSHAEDEHENFALMAYSKSGSNTEMSAKDKSGLRYGDQIHDGVLSYENEVLESVFDSRSSDVEDSPVYDRFEKVERMHAVPPPMTGIYMPPKSDFGIDESNFTYGPKQSKTSESTANTSDSVSCESNSSVETLEFMPKPAVNKPKAISKPKVWSDAPIIEEYEETVKEQNTCSPSPKADKRGWNGLMNKKLGLGYGFTKKACFVCGSFSHLIRDCDFHEKRMAKQVELNKKKGKGTGQGENRPVWNNVQRLNHQNKFVPTAVLTKNGIFPINTTRQNLSSQAATTSTARKVNTARSIAVGGQIGNCVKVLSWFVIGDLKEHLGKSSKPTIVDQTLMIHKQALKNKGNVDGGCSGPMTGKIKAYLVEYQDYNGGPVAFGGVKNIVPTGGLACLIARPQLMNLTNDRRLLGYNLKTKRVEENLHINFLENKPNVAGKGPNWVFDLDYLTDSMNYHPVTTENKANKTACPKEANHSAGTQDNIDAGNSKMEAEPAQEYFVLPLWSYTSIVKSSEAKNRDEKPNGDTDPKTNEEPKDQEDQAFLEELKRLKRQEKEANDAAEAFRKEFAQCIEDLLLQAGVARATSTNTVNTVSTPISTGSPSSVFSTGGPDLTNTDQDDSQIPALEDIYDNLSDGIFTNASYDDEGVVADFTNLETTVNVSPIPTSRIHSIHPTTQILGDLTSAVQTRSKVNKSSRAHAFVSYIQKQKRNNHKDFQHCLFACFLSQIEPKNISQALEDKKRRQLGQNGFSRIRRMKEVLQLEIRQGLKPSGSFWPLLLIWGFIVYQMDVKSAFLYGTIDEEVYVSQPPGFVDPKFPNKVYKVVKALYGLHQAPRSWYATLSTFLLKSGYRRGTIDKTLVIKKDMNDIMLVQVYVDDIIFGSTKKSWYDEFEALMKSIFQMSSIGELTLFLGLQVQQKEDGIFISQDKYVVEILKKFNFDSVKTTSTPIEIQKPLVKDEEATDVDVHLYRSMIGSLMYLTASRPDIMYLKGKPKLGLWYPRVSSFDLEAYSNNDYAGANLDRKSITREAEYVAVANCCGQILWIQNQMLDYGFNFMNTKIYIDNESTICIVKNLVFHSKTKHIEIRHHFIRDAYEKKLIQVLQIHTNDNVADLLTKAFDVIRFNFLIVNIGMINL</sequence>
<keyword evidence="1" id="KW-0862">Zinc</keyword>
<organism evidence="4 5">
    <name type="scientific">Tanacetum coccineum</name>
    <dbReference type="NCBI Taxonomy" id="301880"/>
    <lineage>
        <taxon>Eukaryota</taxon>
        <taxon>Viridiplantae</taxon>
        <taxon>Streptophyta</taxon>
        <taxon>Embryophyta</taxon>
        <taxon>Tracheophyta</taxon>
        <taxon>Spermatophyta</taxon>
        <taxon>Magnoliopsida</taxon>
        <taxon>eudicotyledons</taxon>
        <taxon>Gunneridae</taxon>
        <taxon>Pentapetalae</taxon>
        <taxon>asterids</taxon>
        <taxon>campanulids</taxon>
        <taxon>Asterales</taxon>
        <taxon>Asteraceae</taxon>
        <taxon>Asteroideae</taxon>
        <taxon>Anthemideae</taxon>
        <taxon>Anthemidinae</taxon>
        <taxon>Tanacetum</taxon>
    </lineage>
</organism>
<evidence type="ECO:0000256" key="1">
    <source>
        <dbReference type="PROSITE-ProRule" id="PRU00047"/>
    </source>
</evidence>
<feature type="region of interest" description="Disordered" evidence="2">
    <location>
        <begin position="921"/>
        <end position="947"/>
    </location>
</feature>
<dbReference type="Proteomes" id="UP001151760">
    <property type="component" value="Unassembled WGS sequence"/>
</dbReference>
<protein>
    <submittedName>
        <fullName evidence="4">Ribonuclease H-like domain-containing protein</fullName>
    </submittedName>
</protein>
<evidence type="ECO:0000313" key="5">
    <source>
        <dbReference type="Proteomes" id="UP001151760"/>
    </source>
</evidence>
<feature type="region of interest" description="Disordered" evidence="2">
    <location>
        <begin position="81"/>
        <end position="100"/>
    </location>
</feature>
<feature type="region of interest" description="Disordered" evidence="2">
    <location>
        <begin position="510"/>
        <end position="534"/>
    </location>
</feature>
<dbReference type="CDD" id="cd09272">
    <property type="entry name" value="RNase_HI_RT_Ty1"/>
    <property type="match status" value="1"/>
</dbReference>
<evidence type="ECO:0000259" key="3">
    <source>
        <dbReference type="PROSITE" id="PS50158"/>
    </source>
</evidence>
<dbReference type="PANTHER" id="PTHR11439">
    <property type="entry name" value="GAG-POL-RELATED RETROTRANSPOSON"/>
    <property type="match status" value="1"/>
</dbReference>
<dbReference type="Pfam" id="PF00098">
    <property type="entry name" value="zf-CCHC"/>
    <property type="match status" value="1"/>
</dbReference>
<dbReference type="InterPro" id="IPR013103">
    <property type="entry name" value="RVT_2"/>
</dbReference>
<accession>A0ABQ4WQ52</accession>
<feature type="domain" description="CCHC-type" evidence="3">
    <location>
        <begin position="352"/>
        <end position="367"/>
    </location>
</feature>
<evidence type="ECO:0000313" key="4">
    <source>
        <dbReference type="EMBL" id="GJS55016.1"/>
    </source>
</evidence>
<reference evidence="4" key="1">
    <citation type="journal article" date="2022" name="Int. J. Mol. Sci.">
        <title>Draft Genome of Tanacetum Coccineum: Genomic Comparison of Closely Related Tanacetum-Family Plants.</title>
        <authorList>
            <person name="Yamashiro T."/>
            <person name="Shiraishi A."/>
            <person name="Nakayama K."/>
            <person name="Satake H."/>
        </authorList>
    </citation>
    <scope>NUCLEOTIDE SEQUENCE</scope>
</reference>
<comment type="caution">
    <text evidence="4">The sequence shown here is derived from an EMBL/GenBank/DDBJ whole genome shotgun (WGS) entry which is preliminary data.</text>
</comment>
<dbReference type="SUPFAM" id="SSF56672">
    <property type="entry name" value="DNA/RNA polymerases"/>
    <property type="match status" value="1"/>
</dbReference>
<dbReference type="Gene3D" id="4.10.60.10">
    <property type="entry name" value="Zinc finger, CCHC-type"/>
    <property type="match status" value="1"/>
</dbReference>
<feature type="compositionally biased region" description="Polar residues" evidence="2">
    <location>
        <begin position="511"/>
        <end position="527"/>
    </location>
</feature>
<keyword evidence="5" id="KW-1185">Reference proteome</keyword>
<keyword evidence="1" id="KW-0863">Zinc-finger</keyword>
<reference evidence="4" key="2">
    <citation type="submission" date="2022-01" db="EMBL/GenBank/DDBJ databases">
        <authorList>
            <person name="Yamashiro T."/>
            <person name="Shiraishi A."/>
            <person name="Satake H."/>
            <person name="Nakayama K."/>
        </authorList>
    </citation>
    <scope>NUCLEOTIDE SEQUENCE</scope>
</reference>
<proteinExistence type="predicted"/>
<dbReference type="Pfam" id="PF14223">
    <property type="entry name" value="Retrotran_gag_2"/>
    <property type="match status" value="1"/>
</dbReference>
<dbReference type="SMART" id="SM00343">
    <property type="entry name" value="ZnF_C2HC"/>
    <property type="match status" value="2"/>
</dbReference>
<feature type="compositionally biased region" description="Polar residues" evidence="2">
    <location>
        <begin position="11"/>
        <end position="31"/>
    </location>
</feature>
<dbReference type="SUPFAM" id="SSF57756">
    <property type="entry name" value="Retrovirus zinc finger-like domains"/>
    <property type="match status" value="1"/>
</dbReference>
<dbReference type="PROSITE" id="PS50158">
    <property type="entry name" value="ZF_CCHC"/>
    <property type="match status" value="1"/>
</dbReference>
<feature type="region of interest" description="Disordered" evidence="2">
    <location>
        <begin position="871"/>
        <end position="894"/>
    </location>
</feature>
<gene>
    <name evidence="4" type="ORF">Tco_0628378</name>
</gene>
<dbReference type="InterPro" id="IPR001878">
    <property type="entry name" value="Znf_CCHC"/>
</dbReference>
<feature type="compositionally biased region" description="Basic and acidic residues" evidence="2">
    <location>
        <begin position="365"/>
        <end position="379"/>
    </location>
</feature>